<keyword evidence="8" id="KW-0999">Mitochondrion inner membrane</keyword>
<evidence type="ECO:0000256" key="11">
    <source>
        <dbReference type="ARBA" id="ARBA00022989"/>
    </source>
</evidence>
<dbReference type="EMBL" id="GEZM01102783">
    <property type="protein sequence ID" value="JAV51795.1"/>
    <property type="molecule type" value="Transcribed_RNA"/>
</dbReference>
<sequence length="145" mass="16449">MSLSQRLLTLNINHARRILCIRHVSTSKPKQETALVSDEKKSSEVLAKISSNWISYGFDSKDEKWDRTVMHLSMFGGITLGLVLVAYGFMYAPDVNLKHWAQREAFLELRRREAKGLKPIDPNLVDPSLVILPSDEELGNTEVII</sequence>
<evidence type="ECO:0000313" key="19">
    <source>
        <dbReference type="EMBL" id="KAB0795556.1"/>
    </source>
</evidence>
<evidence type="ECO:0000256" key="7">
    <source>
        <dbReference type="ARBA" id="ARBA00022692"/>
    </source>
</evidence>
<keyword evidence="9" id="KW-0809">Transit peptide</keyword>
<evidence type="ECO:0000313" key="18">
    <source>
        <dbReference type="EMBL" id="JAV51795.1"/>
    </source>
</evidence>
<evidence type="ECO:0000256" key="5">
    <source>
        <dbReference type="ARBA" id="ARBA00022448"/>
    </source>
</evidence>
<keyword evidence="20" id="KW-1185">Reference proteome</keyword>
<evidence type="ECO:0000256" key="6">
    <source>
        <dbReference type="ARBA" id="ARBA00022660"/>
    </source>
</evidence>
<keyword evidence="12" id="KW-0496">Mitochondrion</keyword>
<comment type="subcellular location">
    <subcellularLocation>
        <location evidence="2">Mitochondrion inner membrane</location>
        <topology evidence="2">Single-pass membrane protein</topology>
    </subcellularLocation>
</comment>
<evidence type="ECO:0000256" key="13">
    <source>
        <dbReference type="ARBA" id="ARBA00023136"/>
    </source>
</evidence>
<name>A0A1Y1JWN2_PHOPY</name>
<evidence type="ECO:0000256" key="16">
    <source>
        <dbReference type="ARBA" id="ARBA00046528"/>
    </source>
</evidence>
<dbReference type="InterPro" id="IPR019329">
    <property type="entry name" value="NADH_UbQ_OxRdtase_ESSS_su"/>
</dbReference>
<comment type="similarity">
    <text evidence="3">Belongs to the complex I NDUFB11 subunit family.</text>
</comment>
<comment type="function">
    <text evidence="1">Accessory subunit of the mitochondrial membrane respiratory chain NADH dehydrogenase (Complex I), that is believed not to be involved in catalysis. Complex I functions in the transfer of electrons from NADH to the respiratory chain. The immediate electron acceptor for the enzyme is believed to be ubiquinone.</text>
</comment>
<dbReference type="PANTHER" id="PTHR13327:SF0">
    <property type="entry name" value="NADH DEHYDROGENASE [UBIQUINONE] 1 BETA SUBCOMPLEX SUBUNIT 11, MITOCHONDRIAL"/>
    <property type="match status" value="1"/>
</dbReference>
<reference evidence="19 20" key="2">
    <citation type="journal article" date="2018" name="Elife">
        <title>Firefly genomes illuminate parallel origins of bioluminescence in beetles.</title>
        <authorList>
            <person name="Fallon T.R."/>
            <person name="Lower S.E."/>
            <person name="Chang C.H."/>
            <person name="Bessho-Uehara M."/>
            <person name="Martin G.J."/>
            <person name="Bewick A.J."/>
            <person name="Behringer M."/>
            <person name="Debat H.J."/>
            <person name="Wong I."/>
            <person name="Day J.C."/>
            <person name="Suvorov A."/>
            <person name="Silva C.J."/>
            <person name="Stanger-Hall K.F."/>
            <person name="Hall D.W."/>
            <person name="Schmitz R.J."/>
            <person name="Nelson D.R."/>
            <person name="Lewis S.M."/>
            <person name="Shigenobu S."/>
            <person name="Bybee S.M."/>
            <person name="Larracuente A.M."/>
            <person name="Oba Y."/>
            <person name="Weng J.K."/>
        </authorList>
    </citation>
    <scope>NUCLEOTIDE SEQUENCE [LARGE SCALE GENOMIC DNA]</scope>
    <source>
        <strain evidence="19">1611_PpyrPB1</strain>
        <tissue evidence="19">Whole body</tissue>
    </source>
</reference>
<proteinExistence type="inferred from homology"/>
<gene>
    <name evidence="19" type="ORF">PPYR_12395</name>
</gene>
<feature type="transmembrane region" description="Helical" evidence="17">
    <location>
        <begin position="69"/>
        <end position="90"/>
    </location>
</feature>
<evidence type="ECO:0000256" key="1">
    <source>
        <dbReference type="ARBA" id="ARBA00003195"/>
    </source>
</evidence>
<dbReference type="EMBL" id="GEZM01102782">
    <property type="protein sequence ID" value="JAV51797.1"/>
    <property type="molecule type" value="Transcribed_RNA"/>
</dbReference>
<keyword evidence="13 17" id="KW-0472">Membrane</keyword>
<evidence type="ECO:0000256" key="12">
    <source>
        <dbReference type="ARBA" id="ARBA00023128"/>
    </source>
</evidence>
<evidence type="ECO:0000256" key="9">
    <source>
        <dbReference type="ARBA" id="ARBA00022946"/>
    </source>
</evidence>
<dbReference type="Pfam" id="PF10183">
    <property type="entry name" value="ESSS"/>
    <property type="match status" value="1"/>
</dbReference>
<evidence type="ECO:0000256" key="10">
    <source>
        <dbReference type="ARBA" id="ARBA00022982"/>
    </source>
</evidence>
<dbReference type="OrthoDB" id="5917019at2759"/>
<keyword evidence="6" id="KW-0679">Respiratory chain</keyword>
<evidence type="ECO:0000256" key="2">
    <source>
        <dbReference type="ARBA" id="ARBA00004434"/>
    </source>
</evidence>
<evidence type="ECO:0000256" key="3">
    <source>
        <dbReference type="ARBA" id="ARBA00008915"/>
    </source>
</evidence>
<evidence type="ECO:0000256" key="15">
    <source>
        <dbReference type="ARBA" id="ARBA00031387"/>
    </source>
</evidence>
<dbReference type="FunCoup" id="A0A1Y1JWN2">
    <property type="interactions" value="405"/>
</dbReference>
<keyword evidence="7 17" id="KW-0812">Transmembrane</keyword>
<accession>A0A1Y1JWN2</accession>
<evidence type="ECO:0000256" key="4">
    <source>
        <dbReference type="ARBA" id="ARBA00018632"/>
    </source>
</evidence>
<keyword evidence="11 17" id="KW-1133">Transmembrane helix</keyword>
<comment type="subunit">
    <text evidence="16">Complex I is composed of 45 different subunits. Interacts with BCAP31.</text>
</comment>
<evidence type="ECO:0000256" key="17">
    <source>
        <dbReference type="SAM" id="Phobius"/>
    </source>
</evidence>
<reference evidence="19" key="3">
    <citation type="submission" date="2019-08" db="EMBL/GenBank/DDBJ databases">
        <authorList>
            <consortium name="Photinus pyralis genome working group"/>
            <person name="Fallon T.R."/>
            <person name="Sander Lower S.E."/>
            <person name="Weng J.-K."/>
        </authorList>
    </citation>
    <scope>NUCLEOTIDE SEQUENCE</scope>
    <source>
        <strain evidence="19">1611_PpyrPB1</strain>
        <tissue evidence="19">Whole body</tissue>
    </source>
</reference>
<dbReference type="EMBL" id="VVIM01000008">
    <property type="protein sequence ID" value="KAB0795556.1"/>
    <property type="molecule type" value="Genomic_DNA"/>
</dbReference>
<evidence type="ECO:0000313" key="20">
    <source>
        <dbReference type="Proteomes" id="UP000327044"/>
    </source>
</evidence>
<dbReference type="AlphaFoldDB" id="A0A1Y1JWN2"/>
<keyword evidence="10" id="KW-0249">Electron transport</keyword>
<dbReference type="InParanoid" id="A0A1Y1JWN2"/>
<dbReference type="PANTHER" id="PTHR13327">
    <property type="entry name" value="NADH-UBIQUINONE OXIDOREDUCTASE ESSS SUBUNIT, MITOCHONDRIAL PRECURSOR"/>
    <property type="match status" value="1"/>
</dbReference>
<reference evidence="18" key="1">
    <citation type="journal article" date="2016" name="Sci. Rep.">
        <title>Molecular characterization of firefly nuptial gifts: a multi-omics approach sheds light on postcopulatory sexual selection.</title>
        <authorList>
            <person name="Al-Wathiqui N."/>
            <person name="Fallon T.R."/>
            <person name="South A."/>
            <person name="Weng J.K."/>
            <person name="Lewis S.M."/>
        </authorList>
    </citation>
    <scope>NUCLEOTIDE SEQUENCE</scope>
</reference>
<organism evidence="18">
    <name type="scientific">Photinus pyralis</name>
    <name type="common">Common eastern firefly</name>
    <name type="synonym">Lampyris pyralis</name>
    <dbReference type="NCBI Taxonomy" id="7054"/>
    <lineage>
        <taxon>Eukaryota</taxon>
        <taxon>Metazoa</taxon>
        <taxon>Ecdysozoa</taxon>
        <taxon>Arthropoda</taxon>
        <taxon>Hexapoda</taxon>
        <taxon>Insecta</taxon>
        <taxon>Pterygota</taxon>
        <taxon>Neoptera</taxon>
        <taxon>Endopterygota</taxon>
        <taxon>Coleoptera</taxon>
        <taxon>Polyphaga</taxon>
        <taxon>Elateriformia</taxon>
        <taxon>Elateroidea</taxon>
        <taxon>Lampyridae</taxon>
        <taxon>Lampyrinae</taxon>
        <taxon>Photinus</taxon>
    </lineage>
</organism>
<evidence type="ECO:0000256" key="8">
    <source>
        <dbReference type="ARBA" id="ARBA00022792"/>
    </source>
</evidence>
<evidence type="ECO:0000256" key="14">
    <source>
        <dbReference type="ARBA" id="ARBA00030753"/>
    </source>
</evidence>
<dbReference type="GO" id="GO:0005743">
    <property type="term" value="C:mitochondrial inner membrane"/>
    <property type="evidence" value="ECO:0007669"/>
    <property type="project" value="UniProtKB-SubCell"/>
</dbReference>
<protein>
    <recommendedName>
        <fullName evidence="4">NADH dehydrogenase [ubiquinone] 1 beta subcomplex subunit 11, mitochondrial</fullName>
    </recommendedName>
    <alternativeName>
        <fullName evidence="15">Complex I-ESSS</fullName>
    </alternativeName>
    <alternativeName>
        <fullName evidence="14">NADH-ubiquinone oxidoreductase ESSS subunit</fullName>
    </alternativeName>
</protein>
<dbReference type="Proteomes" id="UP000327044">
    <property type="component" value="Unassembled WGS sequence"/>
</dbReference>
<keyword evidence="5" id="KW-0813">Transport</keyword>